<comment type="caution">
    <text evidence="4">The sequence shown here is derived from an EMBL/GenBank/DDBJ whole genome shotgun (WGS) entry which is preliminary data.</text>
</comment>
<comment type="similarity">
    <text evidence="2">Belongs to the enoyl-CoA hydratase/isomerase family.</text>
</comment>
<evidence type="ECO:0000259" key="3">
    <source>
        <dbReference type="Pfam" id="PF16113"/>
    </source>
</evidence>
<proteinExistence type="inferred from homology"/>
<comment type="pathway">
    <text evidence="2">Amino-acid degradation; L-valine degradation.</text>
</comment>
<organism evidence="4 5">
    <name type="scientific">Lupinus luteus</name>
    <name type="common">European yellow lupine</name>
    <dbReference type="NCBI Taxonomy" id="3873"/>
    <lineage>
        <taxon>Eukaryota</taxon>
        <taxon>Viridiplantae</taxon>
        <taxon>Streptophyta</taxon>
        <taxon>Embryophyta</taxon>
        <taxon>Tracheophyta</taxon>
        <taxon>Spermatophyta</taxon>
        <taxon>Magnoliopsida</taxon>
        <taxon>eudicotyledons</taxon>
        <taxon>Gunneridae</taxon>
        <taxon>Pentapetalae</taxon>
        <taxon>rosids</taxon>
        <taxon>fabids</taxon>
        <taxon>Fabales</taxon>
        <taxon>Fabaceae</taxon>
        <taxon>Papilionoideae</taxon>
        <taxon>50 kb inversion clade</taxon>
        <taxon>genistoids sensu lato</taxon>
        <taxon>core genistoids</taxon>
        <taxon>Genisteae</taxon>
        <taxon>Lupinus</taxon>
    </lineage>
</organism>
<dbReference type="EC" id="3.1.2.4" evidence="2"/>
<dbReference type="Gene3D" id="3.90.226.10">
    <property type="entry name" value="2-enoyl-CoA Hydratase, Chain A, domain 1"/>
    <property type="match status" value="1"/>
</dbReference>
<evidence type="ECO:0000313" key="5">
    <source>
        <dbReference type="Proteomes" id="UP001497480"/>
    </source>
</evidence>
<dbReference type="InterPro" id="IPR032259">
    <property type="entry name" value="HIBYL-CoA-H"/>
</dbReference>
<dbReference type="CDD" id="cd06558">
    <property type="entry name" value="crotonase-like"/>
    <property type="match status" value="1"/>
</dbReference>
<dbReference type="PANTHER" id="PTHR43176">
    <property type="entry name" value="3-HYDROXYISOBUTYRYL-COA HYDROLASE-RELATED"/>
    <property type="match status" value="1"/>
</dbReference>
<dbReference type="GO" id="GO:0005829">
    <property type="term" value="C:cytosol"/>
    <property type="evidence" value="ECO:0007669"/>
    <property type="project" value="TreeGrafter"/>
</dbReference>
<keyword evidence="1 2" id="KW-0378">Hydrolase</keyword>
<dbReference type="Proteomes" id="UP001497480">
    <property type="component" value="Unassembled WGS sequence"/>
</dbReference>
<evidence type="ECO:0000256" key="2">
    <source>
        <dbReference type="RuleBase" id="RU369070"/>
    </source>
</evidence>
<dbReference type="EMBL" id="CAXHTB010000009">
    <property type="protein sequence ID" value="CAL0312457.1"/>
    <property type="molecule type" value="Genomic_DNA"/>
</dbReference>
<dbReference type="GO" id="GO:0003860">
    <property type="term" value="F:3-hydroxyisobutyryl-CoA hydrolase activity"/>
    <property type="evidence" value="ECO:0007669"/>
    <property type="project" value="UniProtKB-UniRule"/>
</dbReference>
<comment type="function">
    <text evidence="2">Hydrolyzes 3-hydroxyisobutyryl-CoA (HIBYL-CoA), a saline catabolite. Has high activity toward isobutyryl-CoA. Could be an isobutyryl-CoA dehydrogenase that functions in valine catabolism.</text>
</comment>
<dbReference type="Pfam" id="PF16113">
    <property type="entry name" value="ECH_2"/>
    <property type="match status" value="1"/>
</dbReference>
<reference evidence="4 5" key="1">
    <citation type="submission" date="2024-03" db="EMBL/GenBank/DDBJ databases">
        <authorList>
            <person name="Martinez-Hernandez J."/>
        </authorList>
    </citation>
    <scope>NUCLEOTIDE SEQUENCE [LARGE SCALE GENOMIC DNA]</scope>
</reference>
<accession>A0AAV1WTI1</accession>
<keyword evidence="5" id="KW-1185">Reference proteome</keyword>
<dbReference type="AlphaFoldDB" id="A0AAV1WTI1"/>
<comment type="catalytic activity">
    <reaction evidence="2">
        <text>3-hydroxy-2-methylpropanoyl-CoA + H2O = 3-hydroxy-2-methylpropanoate + CoA + H(+)</text>
        <dbReference type="Rhea" id="RHEA:20888"/>
        <dbReference type="ChEBI" id="CHEBI:11805"/>
        <dbReference type="ChEBI" id="CHEBI:15377"/>
        <dbReference type="ChEBI" id="CHEBI:15378"/>
        <dbReference type="ChEBI" id="CHEBI:57287"/>
        <dbReference type="ChEBI" id="CHEBI:57340"/>
        <dbReference type="EC" id="3.1.2.4"/>
    </reaction>
</comment>
<dbReference type="InterPro" id="IPR045004">
    <property type="entry name" value="ECH_dom"/>
</dbReference>
<dbReference type="GO" id="GO:0006574">
    <property type="term" value="P:L-valine catabolic process"/>
    <property type="evidence" value="ECO:0007669"/>
    <property type="project" value="UniProtKB-UniRule"/>
</dbReference>
<evidence type="ECO:0000313" key="4">
    <source>
        <dbReference type="EMBL" id="CAL0312457.1"/>
    </source>
</evidence>
<dbReference type="InterPro" id="IPR029045">
    <property type="entry name" value="ClpP/crotonase-like_dom_sf"/>
</dbReference>
<dbReference type="PANTHER" id="PTHR43176:SF5">
    <property type="entry name" value="3-HYDROXYISOBUTYRYL-COA HYDROLASE-LIKE PROTEIN 4, MITOCHONDRIAL"/>
    <property type="match status" value="1"/>
</dbReference>
<gene>
    <name evidence="4" type="ORF">LLUT_LOCUS13517</name>
</gene>
<feature type="domain" description="Enoyl-CoA hydratase/isomerase" evidence="3">
    <location>
        <begin position="58"/>
        <end position="404"/>
    </location>
</feature>
<name>A0AAV1WTI1_LUPLU</name>
<protein>
    <recommendedName>
        <fullName evidence="2">3-hydroxyisobutyryl-CoA hydrolase</fullName>
        <shortName evidence="2">HIB-CoA hydrolase</shortName>
        <shortName evidence="2">HIBYL-CoA-H</shortName>
        <ecNumber evidence="2">3.1.2.4</ecNumber>
    </recommendedName>
    <alternativeName>
        <fullName evidence="2">3-hydroxyisobutyryl-coenzyme A hydrolase</fullName>
    </alternativeName>
</protein>
<dbReference type="SUPFAM" id="SSF52096">
    <property type="entry name" value="ClpP/crotonase"/>
    <property type="match status" value="1"/>
</dbReference>
<evidence type="ECO:0000256" key="1">
    <source>
        <dbReference type="ARBA" id="ARBA00022801"/>
    </source>
</evidence>
<sequence>MLSVLVFGGAQRFRTCSLTFSFSSLSKSKPSFFSFRPFAAMAEPEQFVKGTVHPNGVAVITLDRSKALNAMNLGMDIKGVVAEIQKDRNTPLVPKDCLPGNRDLSLSAGGDVKQITTKNHLSDMIEVFTAEYSLVCKISEYKKPYISLMDGITMGFGIGLSGHGRYRIITERTVLAMPENGIGLFPDVGFSYIAAQSPGEGSVGAYLGLTGKRINTPSDAIFVGLGTHYVPSGKLGSFKEALLETNFSQDPHQDIKVLLARHESNPESEAQLKLLLPQIISSFGADKSIIQTIEELKQHQSSTDPNVVEWADEALQGLGKGAPFSLFLTKKYFSDVASAVEKNDNELSTLTGVMKTEYRIALRSSLRPDFVEGVRAVLVDKDQNPNWKPSNLEEVDPSEVEAVFKPLGPEELNQALSGVGFAMYNAIEDVVEQRALSPTNMEEINELITELQGDERDCDIPETKREVLEGNNVNDVIASMKDEVDIFFSMNNETSEINTFSAAGKSHCIQQSLESKELLLNNSLYEEPKLSASTTFWSSVLQEFGRGNPYMSVNNPLLNSWTSSGSPSNSSQSIGLSSGTTESINFQCPKVIPTRGVFALAPDHAVNTTSTLQFGPIAPDYVQTSSSSWNQMSPFIGNTSTRVSGLLGQNLFTHKRDRMSAFGLTSPIITRVIPQRFDPPSVIPSVPMEQQLDYVQTWEGNISGILQNRAISFMKARGATMIYMAAFGVGIRSIPAGTFV</sequence>
<dbReference type="NCBIfam" id="NF004127">
    <property type="entry name" value="PRK05617.1"/>
    <property type="match status" value="1"/>
</dbReference>